<evidence type="ECO:0000313" key="3">
    <source>
        <dbReference type="EMBL" id="MBC2768770.1"/>
    </source>
</evidence>
<accession>A0A842HN95</accession>
<comment type="caution">
    <text evidence="3">The sequence shown here is derived from an EMBL/GenBank/DDBJ whole genome shotgun (WGS) entry which is preliminary data.</text>
</comment>
<evidence type="ECO:0000256" key="1">
    <source>
        <dbReference type="SAM" id="MobiDB-lite"/>
    </source>
</evidence>
<dbReference type="CDD" id="cd16892">
    <property type="entry name" value="LT_VirB1-like"/>
    <property type="match status" value="1"/>
</dbReference>
<name>A0A842HN95_9BURK</name>
<dbReference type="AlphaFoldDB" id="A0A842HN95"/>
<feature type="region of interest" description="Disordered" evidence="1">
    <location>
        <begin position="156"/>
        <end position="210"/>
    </location>
</feature>
<dbReference type="Pfam" id="PF01464">
    <property type="entry name" value="SLT"/>
    <property type="match status" value="1"/>
</dbReference>
<dbReference type="InterPro" id="IPR023346">
    <property type="entry name" value="Lysozyme-like_dom_sf"/>
</dbReference>
<dbReference type="InterPro" id="IPR008258">
    <property type="entry name" value="Transglycosylase_SLT_dom_1"/>
</dbReference>
<feature type="compositionally biased region" description="Polar residues" evidence="1">
    <location>
        <begin position="157"/>
        <end position="186"/>
    </location>
</feature>
<dbReference type="Proteomes" id="UP000545386">
    <property type="component" value="Unassembled WGS sequence"/>
</dbReference>
<organism evidence="3 4">
    <name type="scientific">Pusillimonas minor</name>
    <dbReference type="NCBI Taxonomy" id="2697024"/>
    <lineage>
        <taxon>Bacteria</taxon>
        <taxon>Pseudomonadati</taxon>
        <taxon>Pseudomonadota</taxon>
        <taxon>Betaproteobacteria</taxon>
        <taxon>Burkholderiales</taxon>
        <taxon>Alcaligenaceae</taxon>
        <taxon>Pusillimonas</taxon>
    </lineage>
</organism>
<evidence type="ECO:0000313" key="4">
    <source>
        <dbReference type="Proteomes" id="UP000545386"/>
    </source>
</evidence>
<dbReference type="RefSeq" id="WP_185778578.1">
    <property type="nucleotide sequence ID" value="NZ_JACJUU010000001.1"/>
</dbReference>
<proteinExistence type="predicted"/>
<dbReference type="Gene3D" id="1.10.530.10">
    <property type="match status" value="1"/>
</dbReference>
<gene>
    <name evidence="3" type="ORF">GTU67_02440</name>
</gene>
<reference evidence="3 4" key="1">
    <citation type="submission" date="2020-08" db="EMBL/GenBank/DDBJ databases">
        <title>Paraeoetvoesia sp. YC-7-48 draft genome sequence.</title>
        <authorList>
            <person name="Yao L."/>
        </authorList>
    </citation>
    <scope>NUCLEOTIDE SEQUENCE [LARGE SCALE GENOMIC DNA]</scope>
    <source>
        <strain evidence="4">YC-7-48</strain>
    </source>
</reference>
<protein>
    <submittedName>
        <fullName evidence="3">Lytic transglycosylase domain-containing protein</fullName>
    </submittedName>
</protein>
<feature type="domain" description="Transglycosylase SLT" evidence="2">
    <location>
        <begin position="9"/>
        <end position="135"/>
    </location>
</feature>
<dbReference type="EMBL" id="JACJUU010000001">
    <property type="protein sequence ID" value="MBC2768770.1"/>
    <property type="molecule type" value="Genomic_DNA"/>
</dbReference>
<evidence type="ECO:0000259" key="2">
    <source>
        <dbReference type="Pfam" id="PF01464"/>
    </source>
</evidence>
<dbReference type="SUPFAM" id="SSF53955">
    <property type="entry name" value="Lysozyme-like"/>
    <property type="match status" value="1"/>
</dbReference>
<sequence>MIEFIELAKTCAPDVHVTTITAIVRHESGFNPLAIGVNGKPGRSIFPKSRQEAVDEVRKLQAKGASFDAGYGQINNANWKWLGITPENVFDPCTNLKAAQRVLVQCYEGASKAHQGQAALYAALSCYNTGNYTYGLKNGYVRKVLAGAGLKVPALTSAPSTASPNTKPQTAAPEPTTNAQPQTGDAFSQPRPDAFSQPRPDAFQGAQPIRRSVGSILINTNHVR</sequence>
<keyword evidence="4" id="KW-1185">Reference proteome</keyword>